<dbReference type="GeneID" id="15312025"/>
<keyword evidence="2" id="KW-1185">Reference proteome</keyword>
<evidence type="ECO:0000313" key="2">
    <source>
        <dbReference type="Proteomes" id="UP000201235"/>
    </source>
</evidence>
<accession>M4QDP8</accession>
<name>M4QDP8_9CAUD</name>
<proteinExistence type="predicted"/>
<organism evidence="1 2">
    <name type="scientific">Cyanophage P-RSM1</name>
    <dbReference type="NCBI Taxonomy" id="536444"/>
    <lineage>
        <taxon>Viruses</taxon>
        <taxon>Duplodnaviria</taxon>
        <taxon>Heunggongvirae</taxon>
        <taxon>Uroviricota</taxon>
        <taxon>Caudoviricetes</taxon>
        <taxon>Pantevenvirales</taxon>
        <taxon>Kyanoviridae</taxon>
        <taxon>Emcearvirus</taxon>
        <taxon>Emcearvirus gerard</taxon>
    </lineage>
</organism>
<dbReference type="EMBL" id="HQ634175">
    <property type="protein sequence ID" value="AGH26374.1"/>
    <property type="molecule type" value="Genomic_DNA"/>
</dbReference>
<reference evidence="1 2" key="1">
    <citation type="submission" date="2010-11" db="EMBL/GenBank/DDBJ databases">
        <title>The Genome Sequence of Cyanophage P-RSM1.</title>
        <authorList>
            <consortium name="The Broad Institute Genome Sequencing Platform"/>
            <person name="Henn M.R."/>
            <person name="Sullivan M.S."/>
            <person name="Osburne M.S."/>
            <person name="Levin J."/>
            <person name="Malboeuf C."/>
            <person name="Casali M."/>
            <person name="Russ C."/>
            <person name="Lennon N."/>
            <person name="Chapman S.B."/>
            <person name="Erlich R."/>
            <person name="Young S.K."/>
            <person name="Yandava C."/>
            <person name="Zeng Q."/>
            <person name="Alvarado L."/>
            <person name="Anderson S."/>
            <person name="Berlin A."/>
            <person name="Chen Z."/>
            <person name="Freedman E."/>
            <person name="Gellesch M."/>
            <person name="Goldberg J."/>
            <person name="Green L."/>
            <person name="Griggs A."/>
            <person name="Gujja S."/>
            <person name="Heilman E.R."/>
            <person name="Heiman D."/>
            <person name="Hollinger A."/>
            <person name="Howarth C."/>
            <person name="Larson L."/>
            <person name="Mehta T."/>
            <person name="Pearson M."/>
            <person name="Roberts A."/>
            <person name="Ryan E."/>
            <person name="Saif S."/>
            <person name="Shea T."/>
            <person name="Shenoy N."/>
            <person name="Sisk P."/>
            <person name="Stolte C."/>
            <person name="Sykes S."/>
            <person name="White J."/>
            <person name="Yu Q."/>
            <person name="Coleman M.L."/>
            <person name="Huang K.H."/>
            <person name="Weigele P.R."/>
            <person name="DeFrancesco A.S."/>
            <person name="Kern S.E."/>
            <person name="Thompson L.R."/>
            <person name="Fu R."/>
            <person name="Hombeck B."/>
            <person name="Chisholm S.W."/>
            <person name="Haas B."/>
            <person name="Nusbaum C."/>
            <person name="Birren B."/>
        </authorList>
    </citation>
    <scope>NUCLEOTIDE SEQUENCE [LARGE SCALE GENOMIC DNA]</scope>
    <source>
        <strain evidence="1 2">P-RSM1</strain>
    </source>
</reference>
<protein>
    <submittedName>
        <fullName evidence="1">Uncharacterized protein</fullName>
    </submittedName>
</protein>
<dbReference type="RefSeq" id="YP_007877609.1">
    <property type="nucleotide sequence ID" value="NC_021071.1"/>
</dbReference>
<sequence>MKVRVQNLQGLTPNFRVTLDEDSDFAFKGGAELRVTGSQSALPLPYGTPQQFADAAINKAPNRGYVNGQIRFNTASNRLEVFNNGIWAG</sequence>
<dbReference type="OrthoDB" id="29359at10239"/>
<dbReference type="KEGG" id="vg:15312025"/>
<evidence type="ECO:0000313" key="1">
    <source>
        <dbReference type="EMBL" id="AGH26374.1"/>
    </source>
</evidence>
<gene>
    <name evidence="1" type="ORF">CPPG_00057</name>
</gene>
<dbReference type="Proteomes" id="UP000201235">
    <property type="component" value="Segment"/>
</dbReference>